<reference evidence="7" key="1">
    <citation type="submission" date="2022-11" db="EMBL/GenBank/DDBJ databases">
        <title>Centuries of genome instability and evolution in soft-shell clam transmissible cancer (bioRxiv).</title>
        <authorList>
            <person name="Hart S.F.M."/>
            <person name="Yonemitsu M.A."/>
            <person name="Giersch R.M."/>
            <person name="Beal B.F."/>
            <person name="Arriagada G."/>
            <person name="Davis B.W."/>
            <person name="Ostrander E.A."/>
            <person name="Goff S.P."/>
            <person name="Metzger M.J."/>
        </authorList>
    </citation>
    <scope>NUCLEOTIDE SEQUENCE</scope>
    <source>
        <strain evidence="7">MELC-2E11</strain>
        <tissue evidence="7">Siphon/mantle</tissue>
    </source>
</reference>
<evidence type="ECO:0000313" key="7">
    <source>
        <dbReference type="EMBL" id="WAR27979.1"/>
    </source>
</evidence>
<dbReference type="EMBL" id="CP111026">
    <property type="protein sequence ID" value="WAR27979.1"/>
    <property type="molecule type" value="Genomic_DNA"/>
</dbReference>
<dbReference type="Pfam" id="PF07690">
    <property type="entry name" value="MFS_1"/>
    <property type="match status" value="1"/>
</dbReference>
<dbReference type="PANTHER" id="PTHR23510:SF3">
    <property type="entry name" value="MAJOR FACILITATOR SUPERFAMILY DOMAIN-CONTAINING PROTEIN 8"/>
    <property type="match status" value="1"/>
</dbReference>
<gene>
    <name evidence="7" type="ORF">MAR_013683</name>
</gene>
<evidence type="ECO:0000256" key="6">
    <source>
        <dbReference type="SAM" id="Phobius"/>
    </source>
</evidence>
<evidence type="ECO:0000256" key="3">
    <source>
        <dbReference type="ARBA" id="ARBA00022692"/>
    </source>
</evidence>
<feature type="transmembrane region" description="Helical" evidence="6">
    <location>
        <begin position="68"/>
        <end position="85"/>
    </location>
</feature>
<accession>A0ABY7G3W8</accession>
<dbReference type="InterPro" id="IPR011701">
    <property type="entry name" value="MFS"/>
</dbReference>
<sequence length="110" mass="12260">MCLPTAEKRPKGWIMQLESANALVLQLLQPDTTFSFLGWVAAGFSIGKLIASPLVGVWANFRRTREPLLGTLILLFGANILYMYLQSIPWHPEIFLLVVRILMGVSDGES</sequence>
<evidence type="ECO:0000256" key="2">
    <source>
        <dbReference type="ARBA" id="ARBA00022448"/>
    </source>
</evidence>
<comment type="subcellular location">
    <subcellularLocation>
        <location evidence="1">Endomembrane system</location>
        <topology evidence="1">Multi-pass membrane protein</topology>
    </subcellularLocation>
</comment>
<evidence type="ECO:0000256" key="5">
    <source>
        <dbReference type="ARBA" id="ARBA00023136"/>
    </source>
</evidence>
<keyword evidence="2" id="KW-0813">Transport</keyword>
<keyword evidence="3 6" id="KW-0812">Transmembrane</keyword>
<feature type="transmembrane region" description="Helical" evidence="6">
    <location>
        <begin position="36"/>
        <end position="61"/>
    </location>
</feature>
<protein>
    <submittedName>
        <fullName evidence="7">MFSD8-like protein</fullName>
    </submittedName>
</protein>
<dbReference type="SUPFAM" id="SSF103473">
    <property type="entry name" value="MFS general substrate transporter"/>
    <property type="match status" value="1"/>
</dbReference>
<evidence type="ECO:0000256" key="4">
    <source>
        <dbReference type="ARBA" id="ARBA00022989"/>
    </source>
</evidence>
<organism evidence="7 8">
    <name type="scientific">Mya arenaria</name>
    <name type="common">Soft-shell clam</name>
    <dbReference type="NCBI Taxonomy" id="6604"/>
    <lineage>
        <taxon>Eukaryota</taxon>
        <taxon>Metazoa</taxon>
        <taxon>Spiralia</taxon>
        <taxon>Lophotrochozoa</taxon>
        <taxon>Mollusca</taxon>
        <taxon>Bivalvia</taxon>
        <taxon>Autobranchia</taxon>
        <taxon>Heteroconchia</taxon>
        <taxon>Euheterodonta</taxon>
        <taxon>Imparidentia</taxon>
        <taxon>Neoheterodontei</taxon>
        <taxon>Myida</taxon>
        <taxon>Myoidea</taxon>
        <taxon>Myidae</taxon>
        <taxon>Mya</taxon>
    </lineage>
</organism>
<proteinExistence type="predicted"/>
<dbReference type="Gene3D" id="1.20.1250.20">
    <property type="entry name" value="MFS general substrate transporter like domains"/>
    <property type="match status" value="1"/>
</dbReference>
<dbReference type="InterPro" id="IPR036259">
    <property type="entry name" value="MFS_trans_sf"/>
</dbReference>
<dbReference type="PANTHER" id="PTHR23510">
    <property type="entry name" value="INNER MEMBRANE TRANSPORT PROTEIN YAJR"/>
    <property type="match status" value="1"/>
</dbReference>
<keyword evidence="4 6" id="KW-1133">Transmembrane helix</keyword>
<dbReference type="InterPro" id="IPR051068">
    <property type="entry name" value="MFS_Domain-Containing_Protein"/>
</dbReference>
<evidence type="ECO:0000313" key="8">
    <source>
        <dbReference type="Proteomes" id="UP001164746"/>
    </source>
</evidence>
<dbReference type="Proteomes" id="UP001164746">
    <property type="component" value="Chromosome 15"/>
</dbReference>
<keyword evidence="8" id="KW-1185">Reference proteome</keyword>
<name>A0ABY7G3W8_MYAAR</name>
<keyword evidence="5 6" id="KW-0472">Membrane</keyword>
<evidence type="ECO:0000256" key="1">
    <source>
        <dbReference type="ARBA" id="ARBA00004127"/>
    </source>
</evidence>